<dbReference type="Proteomes" id="UP001149090">
    <property type="component" value="Unassembled WGS sequence"/>
</dbReference>
<keyword evidence="8" id="KW-1185">Reference proteome</keyword>
<reference evidence="7" key="1">
    <citation type="submission" date="2022-10" db="EMBL/GenBank/DDBJ databases">
        <title>Novel sulphate-reducing endosymbionts in the free-living metamonad Anaeramoeba.</title>
        <authorList>
            <person name="Jerlstrom-Hultqvist J."/>
            <person name="Cepicka I."/>
            <person name="Gallot-Lavallee L."/>
            <person name="Salas-Leiva D."/>
            <person name="Curtis B.A."/>
            <person name="Zahonova K."/>
            <person name="Pipaliya S."/>
            <person name="Dacks J."/>
            <person name="Roger A.J."/>
        </authorList>
    </citation>
    <scope>NUCLEOTIDE SEQUENCE</scope>
    <source>
        <strain evidence="7">BMAN</strain>
    </source>
</reference>
<feature type="binding site" evidence="5">
    <location>
        <position position="68"/>
    </location>
    <ligand>
        <name>Zn(2+)</name>
        <dbReference type="ChEBI" id="CHEBI:29105"/>
    </ligand>
</feature>
<evidence type="ECO:0000313" key="7">
    <source>
        <dbReference type="EMBL" id="KAJ5073943.1"/>
    </source>
</evidence>
<evidence type="ECO:0000256" key="1">
    <source>
        <dbReference type="ARBA" id="ARBA00022679"/>
    </source>
</evidence>
<dbReference type="PIRSF" id="PIRSF000808">
    <property type="entry name" value="GalT"/>
    <property type="match status" value="1"/>
</dbReference>
<dbReference type="InterPro" id="IPR036265">
    <property type="entry name" value="HIT-like_sf"/>
</dbReference>
<proteinExistence type="predicted"/>
<feature type="domain" description="Galactose-1-phosphate uridyl transferase N-terminal" evidence="6">
    <location>
        <begin position="34"/>
        <end position="202"/>
    </location>
</feature>
<dbReference type="OrthoDB" id="418412at2759"/>
<keyword evidence="1" id="KW-0808">Transferase</keyword>
<evidence type="ECO:0000256" key="3">
    <source>
        <dbReference type="ARBA" id="ARBA00023277"/>
    </source>
</evidence>
<dbReference type="InterPro" id="IPR005849">
    <property type="entry name" value="GalP_Utransf_N"/>
</dbReference>
<evidence type="ECO:0000256" key="4">
    <source>
        <dbReference type="PIRSR" id="PIRSR000808-1"/>
    </source>
</evidence>
<sequence length="367" mass="43574">MFNSSNFEDIEQFEVREDLLTRRTSILVTARKKRQIEIKNIMKSFDFQDSQFDIDKEIKKPEEFCPFCPGYENPEEIERYRFPEDKTKPWIIRSVDNKFPSVRIPKNESEEKQVKIEDPFYFRKYPYGQHEIIVETNKHDQKPAQFSLQKVTRIVQTYINRYNELMKPEKIQYVVLFKNHGLNSGASKNHPHSQIMSLDFVPSDLKQKVEIFKNNPDILLEIIKKERDSPRFCYENDTFIVITPYASFYNYHLSIIPKTKKLSISELNQKEQEDLADILRKAWKCLAIMDAPWNLVFSNAPKNVENFHFMIEILPRTTFFAGFELLTGDGICTVSPEKAAAFYQQNFKWFGRQRTIITNQENKENKD</sequence>
<evidence type="ECO:0000256" key="5">
    <source>
        <dbReference type="PIRSR" id="PIRSR000808-3"/>
    </source>
</evidence>
<dbReference type="AlphaFoldDB" id="A0A9Q0LM56"/>
<dbReference type="PANTHER" id="PTHR42763">
    <property type="entry name" value="ADP-GLUCOSE PHOSPHORYLASE"/>
    <property type="match status" value="1"/>
</dbReference>
<dbReference type="GO" id="GO:0006012">
    <property type="term" value="P:galactose metabolic process"/>
    <property type="evidence" value="ECO:0007669"/>
    <property type="project" value="InterPro"/>
</dbReference>
<feature type="binding site" evidence="5">
    <location>
        <position position="190"/>
    </location>
    <ligand>
        <name>Zn(2+)</name>
        <dbReference type="ChEBI" id="CHEBI:29105"/>
    </ligand>
</feature>
<keyword evidence="5" id="KW-0479">Metal-binding</keyword>
<comment type="cofactor">
    <cofactor evidence="5">
        <name>Zn(2+)</name>
        <dbReference type="ChEBI" id="CHEBI:29105"/>
    </cofactor>
    <text evidence="5">Binds 1 zinc ion per subunit.</text>
</comment>
<keyword evidence="2" id="KW-0548">Nucleotidyltransferase</keyword>
<evidence type="ECO:0000313" key="8">
    <source>
        <dbReference type="Proteomes" id="UP001149090"/>
    </source>
</evidence>
<dbReference type="Gene3D" id="3.30.428.10">
    <property type="entry name" value="HIT-like"/>
    <property type="match status" value="2"/>
</dbReference>
<evidence type="ECO:0000259" key="6">
    <source>
        <dbReference type="Pfam" id="PF01087"/>
    </source>
</evidence>
<gene>
    <name evidence="7" type="ORF">M0811_08216</name>
</gene>
<accession>A0A9Q0LM56</accession>
<protein>
    <submittedName>
        <fullName evidence="7">Adp-glucose phosphorylase</fullName>
    </submittedName>
</protein>
<feature type="binding site" evidence="5">
    <location>
        <position position="139"/>
    </location>
    <ligand>
        <name>Zn(2+)</name>
        <dbReference type="ChEBI" id="CHEBI:29105"/>
    </ligand>
</feature>
<evidence type="ECO:0000256" key="2">
    <source>
        <dbReference type="ARBA" id="ARBA00022695"/>
    </source>
</evidence>
<dbReference type="Pfam" id="PF01087">
    <property type="entry name" value="GalP_UDP_transf"/>
    <property type="match status" value="1"/>
</dbReference>
<dbReference type="InterPro" id="IPR053177">
    <property type="entry name" value="ADP-glucose_phosphorylase"/>
</dbReference>
<comment type="caution">
    <text evidence="7">The sequence shown here is derived from an EMBL/GenBank/DDBJ whole genome shotgun (WGS) entry which is preliminary data.</text>
</comment>
<feature type="binding site" evidence="5">
    <location>
        <position position="65"/>
    </location>
    <ligand>
        <name>Zn(2+)</name>
        <dbReference type="ChEBI" id="CHEBI:29105"/>
    </ligand>
</feature>
<name>A0A9Q0LM56_ANAIG</name>
<dbReference type="SUPFAM" id="SSF54197">
    <property type="entry name" value="HIT-like"/>
    <property type="match status" value="2"/>
</dbReference>
<dbReference type="GO" id="GO:0008270">
    <property type="term" value="F:zinc ion binding"/>
    <property type="evidence" value="ECO:0007669"/>
    <property type="project" value="InterPro"/>
</dbReference>
<dbReference type="EMBL" id="JAPDFW010000071">
    <property type="protein sequence ID" value="KAJ5073943.1"/>
    <property type="molecule type" value="Genomic_DNA"/>
</dbReference>
<feature type="active site" description="Tele-UMP-histidine intermediate" evidence="4">
    <location>
        <position position="192"/>
    </location>
</feature>
<dbReference type="PANTHER" id="PTHR42763:SF2">
    <property type="entry name" value="ADP-GLUCOSE PHOSPHORYLASE"/>
    <property type="match status" value="1"/>
</dbReference>
<keyword evidence="5" id="KW-0862">Zinc</keyword>
<organism evidence="7 8">
    <name type="scientific">Anaeramoeba ignava</name>
    <name type="common">Anaerobic marine amoeba</name>
    <dbReference type="NCBI Taxonomy" id="1746090"/>
    <lineage>
        <taxon>Eukaryota</taxon>
        <taxon>Metamonada</taxon>
        <taxon>Anaeramoebidae</taxon>
        <taxon>Anaeramoeba</taxon>
    </lineage>
</organism>
<keyword evidence="3" id="KW-0119">Carbohydrate metabolism</keyword>
<dbReference type="InterPro" id="IPR001937">
    <property type="entry name" value="GalP_UDPtransf1"/>
</dbReference>
<dbReference type="GO" id="GO:0008108">
    <property type="term" value="F:UDP-glucose:hexose-1-phosphate uridylyltransferase activity"/>
    <property type="evidence" value="ECO:0007669"/>
    <property type="project" value="InterPro"/>
</dbReference>